<evidence type="ECO:0000259" key="1">
    <source>
        <dbReference type="Pfam" id="PF07238"/>
    </source>
</evidence>
<comment type="caution">
    <text evidence="2">The sequence shown here is derived from an EMBL/GenBank/DDBJ whole genome shotgun (WGS) entry which is preliminary data.</text>
</comment>
<sequence>MHTFKIKREHQYPKVDAKYPVVVLTADGAMRGETKHISTHQAFVRCKDPLRLYDVASMSIQFSEDEAILAEGEVIWSNRYGPDDEITPRGMVVRFTRLSAKERKRLHDTIVKQYKKKMDLW</sequence>
<proteinExistence type="predicted"/>
<dbReference type="AlphaFoldDB" id="X1EC39"/>
<dbReference type="Pfam" id="PF07238">
    <property type="entry name" value="PilZ"/>
    <property type="match status" value="1"/>
</dbReference>
<feature type="domain" description="PilZ" evidence="1">
    <location>
        <begin position="11"/>
        <end position="108"/>
    </location>
</feature>
<accession>X1EC39</accession>
<evidence type="ECO:0000313" key="2">
    <source>
        <dbReference type="EMBL" id="GAH17925.1"/>
    </source>
</evidence>
<gene>
    <name evidence="2" type="ORF">S01H4_53338</name>
</gene>
<dbReference type="GO" id="GO:0035438">
    <property type="term" value="F:cyclic-di-GMP binding"/>
    <property type="evidence" value="ECO:0007669"/>
    <property type="project" value="InterPro"/>
</dbReference>
<reference evidence="2" key="1">
    <citation type="journal article" date="2014" name="Front. Microbiol.">
        <title>High frequency of phylogenetically diverse reductive dehalogenase-homologous genes in deep subseafloor sedimentary metagenomes.</title>
        <authorList>
            <person name="Kawai M."/>
            <person name="Futagami T."/>
            <person name="Toyoda A."/>
            <person name="Takaki Y."/>
            <person name="Nishi S."/>
            <person name="Hori S."/>
            <person name="Arai W."/>
            <person name="Tsubouchi T."/>
            <person name="Morono Y."/>
            <person name="Uchiyama I."/>
            <person name="Ito T."/>
            <person name="Fujiyama A."/>
            <person name="Inagaki F."/>
            <person name="Takami H."/>
        </authorList>
    </citation>
    <scope>NUCLEOTIDE SEQUENCE</scope>
    <source>
        <strain evidence="2">Expedition CK06-06</strain>
    </source>
</reference>
<dbReference type="Gene3D" id="2.40.10.220">
    <property type="entry name" value="predicted glycosyltransferase like domains"/>
    <property type="match status" value="1"/>
</dbReference>
<dbReference type="InterPro" id="IPR009875">
    <property type="entry name" value="PilZ_domain"/>
</dbReference>
<protein>
    <recommendedName>
        <fullName evidence="1">PilZ domain-containing protein</fullName>
    </recommendedName>
</protein>
<dbReference type="EMBL" id="BART01030579">
    <property type="protein sequence ID" value="GAH17925.1"/>
    <property type="molecule type" value="Genomic_DNA"/>
</dbReference>
<organism evidence="2">
    <name type="scientific">marine sediment metagenome</name>
    <dbReference type="NCBI Taxonomy" id="412755"/>
    <lineage>
        <taxon>unclassified sequences</taxon>
        <taxon>metagenomes</taxon>
        <taxon>ecological metagenomes</taxon>
    </lineage>
</organism>
<name>X1EC39_9ZZZZ</name>